<protein>
    <submittedName>
        <fullName evidence="1">Uncharacterized protein</fullName>
    </submittedName>
</protein>
<comment type="caution">
    <text evidence="1">The sequence shown here is derived from an EMBL/GenBank/DDBJ whole genome shotgun (WGS) entry which is preliminary data.</text>
</comment>
<evidence type="ECO:0000313" key="1">
    <source>
        <dbReference type="EMBL" id="KAH7918835.1"/>
    </source>
</evidence>
<keyword evidence="2" id="KW-1185">Reference proteome</keyword>
<sequence length="121" mass="13703">FPVVAAILRISHSSRSSMAQVAQFANHRASAIEYLERRWPSDLRSLTLKVNHFAVETVILGRQCNIPSVLKRAFYELLRSSGFGLSSDGGVRLCIGTSDLEMDRWDERRMVSARSHLQIAW</sequence>
<gene>
    <name evidence="1" type="ORF">BV22DRAFT_971978</name>
</gene>
<organism evidence="1 2">
    <name type="scientific">Leucogyrophana mollusca</name>
    <dbReference type="NCBI Taxonomy" id="85980"/>
    <lineage>
        <taxon>Eukaryota</taxon>
        <taxon>Fungi</taxon>
        <taxon>Dikarya</taxon>
        <taxon>Basidiomycota</taxon>
        <taxon>Agaricomycotina</taxon>
        <taxon>Agaricomycetes</taxon>
        <taxon>Agaricomycetidae</taxon>
        <taxon>Boletales</taxon>
        <taxon>Boletales incertae sedis</taxon>
        <taxon>Leucogyrophana</taxon>
    </lineage>
</organism>
<dbReference type="EMBL" id="MU266728">
    <property type="protein sequence ID" value="KAH7918835.1"/>
    <property type="molecule type" value="Genomic_DNA"/>
</dbReference>
<accession>A0ACB8AZJ3</accession>
<proteinExistence type="predicted"/>
<name>A0ACB8AZJ3_9AGAM</name>
<evidence type="ECO:0000313" key="2">
    <source>
        <dbReference type="Proteomes" id="UP000790709"/>
    </source>
</evidence>
<feature type="non-terminal residue" evidence="1">
    <location>
        <position position="121"/>
    </location>
</feature>
<dbReference type="Proteomes" id="UP000790709">
    <property type="component" value="Unassembled WGS sequence"/>
</dbReference>
<feature type="non-terminal residue" evidence="1">
    <location>
        <position position="1"/>
    </location>
</feature>
<reference evidence="1" key="1">
    <citation type="journal article" date="2021" name="New Phytol.">
        <title>Evolutionary innovations through gain and loss of genes in the ectomycorrhizal Boletales.</title>
        <authorList>
            <person name="Wu G."/>
            <person name="Miyauchi S."/>
            <person name="Morin E."/>
            <person name="Kuo A."/>
            <person name="Drula E."/>
            <person name="Varga T."/>
            <person name="Kohler A."/>
            <person name="Feng B."/>
            <person name="Cao Y."/>
            <person name="Lipzen A."/>
            <person name="Daum C."/>
            <person name="Hundley H."/>
            <person name="Pangilinan J."/>
            <person name="Johnson J."/>
            <person name="Barry K."/>
            <person name="LaButti K."/>
            <person name="Ng V."/>
            <person name="Ahrendt S."/>
            <person name="Min B."/>
            <person name="Choi I.G."/>
            <person name="Park H."/>
            <person name="Plett J.M."/>
            <person name="Magnuson J."/>
            <person name="Spatafora J.W."/>
            <person name="Nagy L.G."/>
            <person name="Henrissat B."/>
            <person name="Grigoriev I.V."/>
            <person name="Yang Z.L."/>
            <person name="Xu J."/>
            <person name="Martin F.M."/>
        </authorList>
    </citation>
    <scope>NUCLEOTIDE SEQUENCE</scope>
    <source>
        <strain evidence="1">KUC20120723A-06</strain>
    </source>
</reference>